<evidence type="ECO:0000313" key="2">
    <source>
        <dbReference type="Proteomes" id="UP000726136"/>
    </source>
</evidence>
<organism evidence="1 2">
    <name type="scientific">Vibrio anguillarum</name>
    <name type="common">Listonella anguillarum</name>
    <dbReference type="NCBI Taxonomy" id="55601"/>
    <lineage>
        <taxon>Bacteria</taxon>
        <taxon>Pseudomonadati</taxon>
        <taxon>Pseudomonadota</taxon>
        <taxon>Gammaproteobacteria</taxon>
        <taxon>Vibrionales</taxon>
        <taxon>Vibrionaceae</taxon>
        <taxon>Vibrio</taxon>
    </lineage>
</organism>
<keyword evidence="2" id="KW-1185">Reference proteome</keyword>
<accession>A0ABR9ZD36</accession>
<evidence type="ECO:0000313" key="1">
    <source>
        <dbReference type="EMBL" id="MBF4376378.1"/>
    </source>
</evidence>
<dbReference type="Proteomes" id="UP000726136">
    <property type="component" value="Unassembled WGS sequence"/>
</dbReference>
<gene>
    <name evidence="1" type="ORF">EAY46_25695</name>
</gene>
<protein>
    <recommendedName>
        <fullName evidence="3">Transposase</fullName>
    </recommendedName>
</protein>
<sequence length="60" mass="7277">MYLKIKAAMKSHWTSLDAKLLILLYCAQEKRRPRTSLNYDLVGWRKLILFFKLLFILKLY</sequence>
<dbReference type="EMBL" id="RDPI01000755">
    <property type="protein sequence ID" value="MBF4376378.1"/>
    <property type="molecule type" value="Genomic_DNA"/>
</dbReference>
<reference evidence="1 2" key="1">
    <citation type="journal article" date="2021" name="PeerJ">
        <title>Analysis of 44 Vibrio anguillarum genomes reveals high genetic diversity.</title>
        <authorList>
            <person name="Hansen M.J."/>
            <person name="Dalsgaard I."/>
        </authorList>
    </citation>
    <scope>NUCLEOTIDE SEQUENCE [LARGE SCALE GENOMIC DNA]</scope>
    <source>
        <strain evidence="1 2">040915-1/1B</strain>
    </source>
</reference>
<evidence type="ECO:0008006" key="3">
    <source>
        <dbReference type="Google" id="ProtNLM"/>
    </source>
</evidence>
<name>A0ABR9ZD36_VIBAN</name>
<comment type="caution">
    <text evidence="1">The sequence shown here is derived from an EMBL/GenBank/DDBJ whole genome shotgun (WGS) entry which is preliminary data.</text>
</comment>
<proteinExistence type="predicted"/>